<sequence length="800" mass="87821">MGKQKRNKSKRGSKQNSNKTALSASSATSSANEEKGHQQSSVKYVMKERQQKQNHVRVSAKTNKPVVDASDETLLRALSERILDVDIPCATAATGCLSNYVSFYCIGDAEESSPEVEVASEVMVPILFQRIQRSLDKITSLGSQIESSIASKVGETANAALAAGAAGSSAIDKMFAFNTEQWILVSLSLNTLAGLIENFLSAVERVSAASLSTLCAVLPLVEKSFQLTKNGMEESNSDCILDASSNASRAIHSLLDDNIAIITSLQPIPLTHIVTELTNTITNAKMPHMTRLHASGALVSLRKVLVLDEELKSARGREYDAVVAAVQTCTDGTVIDLLSNLFESGDKNHDPKQLVLRMIELSNKCQSMKQDEMMESQIMSEVNARKEPARMIARRQKELKESKKTKAENEDMKEAMMVEDKDGVKKAEETESQLDDVKDELDGVVKSWRELIGSYKLALELVANLCSGREDQDDDIEDVMYPDDDEHMWDSDDEAKLVSAANSAGACSMEMTCSPSERVTFSSMSSKHLLARIISFFRSWVEFVSMLKDDVPALVAEDVDELLSTCALCLGNMVACDLSSLNEPSLKKVIMVGGQEKPVTDGLDMFWWELIAAMSSDVSDGPKAHVTSVMLALLRHQPKARTIVNSAVLDLLLALITQQYNAEGGANNVQMKCNAISMIGLLCSEPHPSEVNARVCSALLERLRSPLSSTSDDNDADSEKARQSLVIMHEILDVLMDMYGGDDSHDDVFGQQDILGHFQRCLPGFKRRVKKTVANSTREELDTWNETALNCSRFIKYKKG</sequence>
<evidence type="ECO:0000256" key="2">
    <source>
        <dbReference type="SAM" id="MobiDB-lite"/>
    </source>
</evidence>
<evidence type="ECO:0000313" key="5">
    <source>
        <dbReference type="Proteomes" id="UP001224775"/>
    </source>
</evidence>
<feature type="region of interest" description="Disordered" evidence="2">
    <location>
        <begin position="1"/>
        <end position="42"/>
    </location>
</feature>
<feature type="coiled-coil region" evidence="1">
    <location>
        <begin position="390"/>
        <end position="447"/>
    </location>
</feature>
<evidence type="ECO:0000313" key="4">
    <source>
        <dbReference type="EMBL" id="KAK1736340.1"/>
    </source>
</evidence>
<dbReference type="PANTHER" id="PTHR13347">
    <property type="entry name" value="HEAT REPEAT-CONTAINING PROTEIN 3"/>
    <property type="match status" value="1"/>
</dbReference>
<dbReference type="Pfam" id="PF25567">
    <property type="entry name" value="TPR_SYO1"/>
    <property type="match status" value="1"/>
</dbReference>
<dbReference type="AlphaFoldDB" id="A0AAD8XZT5"/>
<dbReference type="Proteomes" id="UP001224775">
    <property type="component" value="Unassembled WGS sequence"/>
</dbReference>
<dbReference type="InterPro" id="IPR052616">
    <property type="entry name" value="SYO1-like"/>
</dbReference>
<reference evidence="4" key="1">
    <citation type="submission" date="2023-06" db="EMBL/GenBank/DDBJ databases">
        <title>Survivors Of The Sea: Transcriptome response of Skeletonema marinoi to long-term dormancy.</title>
        <authorList>
            <person name="Pinder M.I.M."/>
            <person name="Kourtchenko O."/>
            <person name="Robertson E.K."/>
            <person name="Larsson T."/>
            <person name="Maumus F."/>
            <person name="Osuna-Cruz C.M."/>
            <person name="Vancaester E."/>
            <person name="Stenow R."/>
            <person name="Vandepoele K."/>
            <person name="Ploug H."/>
            <person name="Bruchert V."/>
            <person name="Godhe A."/>
            <person name="Topel M."/>
        </authorList>
    </citation>
    <scope>NUCLEOTIDE SEQUENCE</scope>
    <source>
        <strain evidence="4">R05AC</strain>
    </source>
</reference>
<dbReference type="InterPro" id="IPR057990">
    <property type="entry name" value="TPR_SYO1"/>
</dbReference>
<evidence type="ECO:0000256" key="1">
    <source>
        <dbReference type="SAM" id="Coils"/>
    </source>
</evidence>
<dbReference type="GO" id="GO:0006606">
    <property type="term" value="P:protein import into nucleus"/>
    <property type="evidence" value="ECO:0007669"/>
    <property type="project" value="TreeGrafter"/>
</dbReference>
<feature type="domain" description="SYO1-like TPR repeats" evidence="3">
    <location>
        <begin position="556"/>
        <end position="799"/>
    </location>
</feature>
<gene>
    <name evidence="4" type="ORF">QTG54_012940</name>
</gene>
<protein>
    <recommendedName>
        <fullName evidence="3">SYO1-like TPR repeats domain-containing protein</fullName>
    </recommendedName>
</protein>
<dbReference type="EMBL" id="JATAAI010000029">
    <property type="protein sequence ID" value="KAK1736340.1"/>
    <property type="molecule type" value="Genomic_DNA"/>
</dbReference>
<keyword evidence="5" id="KW-1185">Reference proteome</keyword>
<keyword evidence="1" id="KW-0175">Coiled coil</keyword>
<name>A0AAD8XZT5_9STRA</name>
<organism evidence="4 5">
    <name type="scientific">Skeletonema marinoi</name>
    <dbReference type="NCBI Taxonomy" id="267567"/>
    <lineage>
        <taxon>Eukaryota</taxon>
        <taxon>Sar</taxon>
        <taxon>Stramenopiles</taxon>
        <taxon>Ochrophyta</taxon>
        <taxon>Bacillariophyta</taxon>
        <taxon>Coscinodiscophyceae</taxon>
        <taxon>Thalassiosirophycidae</taxon>
        <taxon>Thalassiosirales</taxon>
        <taxon>Skeletonemataceae</taxon>
        <taxon>Skeletonema</taxon>
        <taxon>Skeletonema marinoi-dohrnii complex</taxon>
    </lineage>
</organism>
<proteinExistence type="predicted"/>
<dbReference type="GO" id="GO:0051082">
    <property type="term" value="F:unfolded protein binding"/>
    <property type="evidence" value="ECO:0007669"/>
    <property type="project" value="TreeGrafter"/>
</dbReference>
<comment type="caution">
    <text evidence="4">The sequence shown here is derived from an EMBL/GenBank/DDBJ whole genome shotgun (WGS) entry which is preliminary data.</text>
</comment>
<accession>A0AAD8XZT5</accession>
<dbReference type="Gene3D" id="1.25.10.10">
    <property type="entry name" value="Leucine-rich Repeat Variant"/>
    <property type="match status" value="1"/>
</dbReference>
<dbReference type="InterPro" id="IPR011989">
    <property type="entry name" value="ARM-like"/>
</dbReference>
<feature type="compositionally biased region" description="Basic residues" evidence="2">
    <location>
        <begin position="1"/>
        <end position="13"/>
    </location>
</feature>
<evidence type="ECO:0000259" key="3">
    <source>
        <dbReference type="Pfam" id="PF25567"/>
    </source>
</evidence>
<dbReference type="PANTHER" id="PTHR13347:SF1">
    <property type="entry name" value="HEAT REPEAT-CONTAINING PROTEIN 3"/>
    <property type="match status" value="1"/>
</dbReference>
<feature type="compositionally biased region" description="Low complexity" evidence="2">
    <location>
        <begin position="17"/>
        <end position="31"/>
    </location>
</feature>
<dbReference type="GO" id="GO:0042273">
    <property type="term" value="P:ribosomal large subunit biogenesis"/>
    <property type="evidence" value="ECO:0007669"/>
    <property type="project" value="TreeGrafter"/>
</dbReference>